<accession>A0A3E4RB92</accession>
<dbReference type="AlphaFoldDB" id="A0A3E4RB92"/>
<dbReference type="InterPro" id="IPR000326">
    <property type="entry name" value="PAP2/HPO"/>
</dbReference>
<keyword evidence="1" id="KW-1133">Transmembrane helix</keyword>
<dbReference type="CDD" id="cd03395">
    <property type="entry name" value="PAP2_like_4"/>
    <property type="match status" value="1"/>
</dbReference>
<evidence type="ECO:0000313" key="4">
    <source>
        <dbReference type="EMBL" id="RGS56903.1"/>
    </source>
</evidence>
<dbReference type="PANTHER" id="PTHR14969:SF13">
    <property type="entry name" value="AT30094P"/>
    <property type="match status" value="1"/>
</dbReference>
<organism evidence="3 5">
    <name type="scientific">Bacteroides uniformis</name>
    <dbReference type="NCBI Taxonomy" id="820"/>
    <lineage>
        <taxon>Bacteria</taxon>
        <taxon>Pseudomonadati</taxon>
        <taxon>Bacteroidota</taxon>
        <taxon>Bacteroidia</taxon>
        <taxon>Bacteroidales</taxon>
        <taxon>Bacteroidaceae</taxon>
        <taxon>Bacteroides</taxon>
    </lineage>
</organism>
<dbReference type="EMBL" id="QSRK01000001">
    <property type="protein sequence ID" value="RGL17803.1"/>
    <property type="molecule type" value="Genomic_DNA"/>
</dbReference>
<feature type="transmembrane region" description="Helical" evidence="1">
    <location>
        <begin position="116"/>
        <end position="137"/>
    </location>
</feature>
<dbReference type="Pfam" id="PF01569">
    <property type="entry name" value="PAP2"/>
    <property type="match status" value="1"/>
</dbReference>
<evidence type="ECO:0000313" key="3">
    <source>
        <dbReference type="EMBL" id="RGL17803.1"/>
    </source>
</evidence>
<protein>
    <submittedName>
        <fullName evidence="3">Phosphatase PAP2 family protein</fullName>
    </submittedName>
</protein>
<feature type="transmembrane region" description="Helical" evidence="1">
    <location>
        <begin position="32"/>
        <end position="55"/>
    </location>
</feature>
<feature type="transmembrane region" description="Helical" evidence="1">
    <location>
        <begin position="168"/>
        <end position="187"/>
    </location>
</feature>
<feature type="transmembrane region" description="Helical" evidence="1">
    <location>
        <begin position="144"/>
        <end position="162"/>
    </location>
</feature>
<keyword evidence="1" id="KW-0472">Membrane</keyword>
<dbReference type="SMART" id="SM00014">
    <property type="entry name" value="acidPPc"/>
    <property type="match status" value="1"/>
</dbReference>
<gene>
    <name evidence="4" type="ORF">DWX87_02405</name>
    <name evidence="3" type="ORF">DXC80_01220</name>
</gene>
<dbReference type="Gene3D" id="1.20.144.10">
    <property type="entry name" value="Phosphatidic acid phosphatase type 2/haloperoxidase"/>
    <property type="match status" value="1"/>
</dbReference>
<comment type="caution">
    <text evidence="3">The sequence shown here is derived from an EMBL/GenBank/DDBJ whole genome shotgun (WGS) entry which is preliminary data.</text>
</comment>
<dbReference type="PANTHER" id="PTHR14969">
    <property type="entry name" value="SPHINGOSINE-1-PHOSPHATE PHOSPHOHYDROLASE"/>
    <property type="match status" value="1"/>
</dbReference>
<keyword evidence="1" id="KW-0812">Transmembrane</keyword>
<sequence length="225" mass="26026">MTALMDALQGAIDVDTNIFFSINRMHNMYFDYFMSAYSGKWVWIPMYAAIWYVMLRNFHWKVTLFCMIGLALTITFADQACATWIRPYVERMRPSNLNNPISEMVHIVNNHRGGRYGFPSCHAANTFGLAFFLFFLFRKRWLTLFIMAWALLTCYSRVYLGVHYPGDLLAGTIVGLIGAWLIYRLFVKVSGYKRAEHVTHVYAPIWVGLLTIAGMQVYAGIRILL</sequence>
<evidence type="ECO:0000313" key="6">
    <source>
        <dbReference type="Proteomes" id="UP000285283"/>
    </source>
</evidence>
<feature type="domain" description="Phosphatidic acid phosphatase type 2/haloperoxidase" evidence="2">
    <location>
        <begin position="67"/>
        <end position="183"/>
    </location>
</feature>
<feature type="transmembrane region" description="Helical" evidence="1">
    <location>
        <begin position="62"/>
        <end position="85"/>
    </location>
</feature>
<dbReference type="InterPro" id="IPR036938">
    <property type="entry name" value="PAP2/HPO_sf"/>
</dbReference>
<dbReference type="Proteomes" id="UP000285283">
    <property type="component" value="Unassembled WGS sequence"/>
</dbReference>
<proteinExistence type="predicted"/>
<dbReference type="SUPFAM" id="SSF48317">
    <property type="entry name" value="Acid phosphatase/Vanadium-dependent haloperoxidase"/>
    <property type="match status" value="1"/>
</dbReference>
<dbReference type="EMBL" id="QRVP01000002">
    <property type="protein sequence ID" value="RGS56903.1"/>
    <property type="molecule type" value="Genomic_DNA"/>
</dbReference>
<evidence type="ECO:0000259" key="2">
    <source>
        <dbReference type="SMART" id="SM00014"/>
    </source>
</evidence>
<name>A0A3E4RB92_BACUN</name>
<feature type="transmembrane region" description="Helical" evidence="1">
    <location>
        <begin position="199"/>
        <end position="221"/>
    </location>
</feature>
<reference evidence="5 6" key="1">
    <citation type="submission" date="2018-08" db="EMBL/GenBank/DDBJ databases">
        <title>A genome reference for cultivated species of the human gut microbiota.</title>
        <authorList>
            <person name="Zou Y."/>
            <person name="Xue W."/>
            <person name="Luo G."/>
        </authorList>
    </citation>
    <scope>NUCLEOTIDE SEQUENCE [LARGE SCALE GENOMIC DNA]</scope>
    <source>
        <strain evidence="4 6">AF21-53</strain>
        <strain evidence="3 5">TF08-13</strain>
    </source>
</reference>
<evidence type="ECO:0000256" key="1">
    <source>
        <dbReference type="SAM" id="Phobius"/>
    </source>
</evidence>
<dbReference type="RefSeq" id="WP_117680531.1">
    <property type="nucleotide sequence ID" value="NZ_DAWCYO010000078.1"/>
</dbReference>
<dbReference type="Proteomes" id="UP000260795">
    <property type="component" value="Unassembled WGS sequence"/>
</dbReference>
<evidence type="ECO:0000313" key="5">
    <source>
        <dbReference type="Proteomes" id="UP000260795"/>
    </source>
</evidence>